<keyword evidence="1" id="KW-0812">Transmembrane</keyword>
<protein>
    <submittedName>
        <fullName evidence="2">Uncharacterized protein</fullName>
    </submittedName>
</protein>
<comment type="caution">
    <text evidence="2">The sequence shown here is derived from an EMBL/GenBank/DDBJ whole genome shotgun (WGS) entry which is preliminary data.</text>
</comment>
<proteinExistence type="predicted"/>
<reference evidence="2 3" key="1">
    <citation type="submission" date="2018-10" db="EMBL/GenBank/DDBJ databases">
        <title>Isolation from cow dung.</title>
        <authorList>
            <person name="Ling L."/>
        </authorList>
    </citation>
    <scope>NUCLEOTIDE SEQUENCE [LARGE SCALE GENOMIC DNA]</scope>
    <source>
        <strain evidence="2 3">NEAU-LL90</strain>
    </source>
</reference>
<dbReference type="AlphaFoldDB" id="A0A3M2KZ69"/>
<evidence type="ECO:0000313" key="3">
    <source>
        <dbReference type="Proteomes" id="UP000279275"/>
    </source>
</evidence>
<name>A0A3M2KZ69_9NOCA</name>
<keyword evidence="1" id="KW-1133">Transmembrane helix</keyword>
<feature type="transmembrane region" description="Helical" evidence="1">
    <location>
        <begin position="12"/>
        <end position="33"/>
    </location>
</feature>
<keyword evidence="1" id="KW-0472">Membrane</keyword>
<sequence length="73" mass="7772">MRSTFTRVVQAAIPVAFVLAVVAGWAAIVYGIWRLVDGYKDGWAFTIGGVFGLLLLISATTTDGALGSRPDDR</sequence>
<dbReference type="RefSeq" id="WP_122189820.1">
    <property type="nucleotide sequence ID" value="NZ_RFFH01000009.1"/>
</dbReference>
<gene>
    <name evidence="2" type="ORF">EBN03_21160</name>
</gene>
<dbReference type="Proteomes" id="UP000279275">
    <property type="component" value="Unassembled WGS sequence"/>
</dbReference>
<feature type="transmembrane region" description="Helical" evidence="1">
    <location>
        <begin position="45"/>
        <end position="66"/>
    </location>
</feature>
<accession>A0A3M2KZ69</accession>
<organism evidence="2 3">
    <name type="scientific">Nocardia stercoris</name>
    <dbReference type="NCBI Taxonomy" id="2483361"/>
    <lineage>
        <taxon>Bacteria</taxon>
        <taxon>Bacillati</taxon>
        <taxon>Actinomycetota</taxon>
        <taxon>Actinomycetes</taxon>
        <taxon>Mycobacteriales</taxon>
        <taxon>Nocardiaceae</taxon>
        <taxon>Nocardia</taxon>
    </lineage>
</organism>
<evidence type="ECO:0000256" key="1">
    <source>
        <dbReference type="SAM" id="Phobius"/>
    </source>
</evidence>
<evidence type="ECO:0000313" key="2">
    <source>
        <dbReference type="EMBL" id="RMI30581.1"/>
    </source>
</evidence>
<dbReference type="EMBL" id="RFFH01000009">
    <property type="protein sequence ID" value="RMI30581.1"/>
    <property type="molecule type" value="Genomic_DNA"/>
</dbReference>
<keyword evidence="3" id="KW-1185">Reference proteome</keyword>